<dbReference type="PANTHER" id="PTHR23416">
    <property type="entry name" value="SIALIC ACID SYNTHASE-RELATED"/>
    <property type="match status" value="1"/>
</dbReference>
<dbReference type="Gene3D" id="2.160.10.10">
    <property type="entry name" value="Hexapeptide repeat proteins"/>
    <property type="match status" value="1"/>
</dbReference>
<dbReference type="OrthoDB" id="9815592at2"/>
<keyword evidence="1" id="KW-0012">Acyltransferase</keyword>
<dbReference type="AlphaFoldDB" id="A0A3D8MFC4"/>
<protein>
    <submittedName>
        <fullName evidence="1">Acyltransferase</fullName>
    </submittedName>
</protein>
<dbReference type="Proteomes" id="UP000256561">
    <property type="component" value="Unassembled WGS sequence"/>
</dbReference>
<dbReference type="InterPro" id="IPR011004">
    <property type="entry name" value="Trimer_LpxA-like_sf"/>
</dbReference>
<dbReference type="PANTHER" id="PTHR23416:SF78">
    <property type="entry name" value="LIPOPOLYSACCHARIDE BIOSYNTHESIS O-ACETYL TRANSFERASE WBBJ-RELATED"/>
    <property type="match status" value="1"/>
</dbReference>
<dbReference type="EMBL" id="QRHA01000001">
    <property type="protein sequence ID" value="RDV29204.1"/>
    <property type="molecule type" value="Genomic_DNA"/>
</dbReference>
<keyword evidence="2" id="KW-1185">Reference proteome</keyword>
<comment type="caution">
    <text evidence="1">The sequence shown here is derived from an EMBL/GenBank/DDBJ whole genome shotgun (WGS) entry which is preliminary data.</text>
</comment>
<sequence>MKNGLKQILFTLCAVATAPLWLSFRLLALVVNKDSLLAGFSQLLSLLPGKCGTYLRAGFYRFTLTHCAPNAVISFLTLFSQQDTEIAEGCYIGPQCNIGKCSIGRNTLVGSGVHIMSGKGQHNFDDPDTPIKDQGGVFSKISIGENCWLGNGALVMANVGAGSVVAAGAVVVNDVPEGAIVGGNPAKVIKMRGETKTSQASVKR</sequence>
<gene>
    <name evidence="1" type="ORF">DXV75_01725</name>
</gene>
<accession>A0A3D8MFC4</accession>
<dbReference type="InterPro" id="IPR051159">
    <property type="entry name" value="Hexapeptide_acetyltransf"/>
</dbReference>
<proteinExistence type="predicted"/>
<name>A0A3D8MFC4_9ALTE</name>
<evidence type="ECO:0000313" key="2">
    <source>
        <dbReference type="Proteomes" id="UP000256561"/>
    </source>
</evidence>
<evidence type="ECO:0000313" key="1">
    <source>
        <dbReference type="EMBL" id="RDV29204.1"/>
    </source>
</evidence>
<dbReference type="Pfam" id="PF00132">
    <property type="entry name" value="Hexapep"/>
    <property type="match status" value="1"/>
</dbReference>
<dbReference type="InterPro" id="IPR001451">
    <property type="entry name" value="Hexapep"/>
</dbReference>
<reference evidence="2" key="1">
    <citation type="submission" date="2018-08" db="EMBL/GenBank/DDBJ databases">
        <authorList>
            <person name="Zhang J."/>
            <person name="Du Z.-J."/>
        </authorList>
    </citation>
    <scope>NUCLEOTIDE SEQUENCE [LARGE SCALE GENOMIC DNA]</scope>
    <source>
        <strain evidence="2">KCTC 52655</strain>
    </source>
</reference>
<dbReference type="SUPFAM" id="SSF51161">
    <property type="entry name" value="Trimeric LpxA-like enzymes"/>
    <property type="match status" value="1"/>
</dbReference>
<dbReference type="RefSeq" id="WP_115591494.1">
    <property type="nucleotide sequence ID" value="NZ_QRHA01000001.1"/>
</dbReference>
<organism evidence="1 2">
    <name type="scientific">Alteromonas aestuariivivens</name>
    <dbReference type="NCBI Taxonomy" id="1938339"/>
    <lineage>
        <taxon>Bacteria</taxon>
        <taxon>Pseudomonadati</taxon>
        <taxon>Pseudomonadota</taxon>
        <taxon>Gammaproteobacteria</taxon>
        <taxon>Alteromonadales</taxon>
        <taxon>Alteromonadaceae</taxon>
        <taxon>Alteromonas/Salinimonas group</taxon>
        <taxon>Alteromonas</taxon>
    </lineage>
</organism>
<dbReference type="GO" id="GO:0016746">
    <property type="term" value="F:acyltransferase activity"/>
    <property type="evidence" value="ECO:0007669"/>
    <property type="project" value="UniProtKB-KW"/>
</dbReference>
<keyword evidence="1" id="KW-0808">Transferase</keyword>